<dbReference type="InterPro" id="IPR036873">
    <property type="entry name" value="Rhodanese-like_dom_sf"/>
</dbReference>
<name>A0AAW6T3Z4_9BACI</name>
<dbReference type="InterPro" id="IPR001763">
    <property type="entry name" value="Rhodanese-like_dom"/>
</dbReference>
<dbReference type="Pfam" id="PF00581">
    <property type="entry name" value="Rhodanese"/>
    <property type="match status" value="1"/>
</dbReference>
<evidence type="ECO:0000313" key="2">
    <source>
        <dbReference type="EMBL" id="MDH5164024.1"/>
    </source>
</evidence>
<sequence length="104" mass="11735">MSEFPIITPDELKEKLERGEKLNLIDVREADEVAEGMIPEAKHIPMGEIPESLDQLDQNVEYIMICRSGGRSARVCQFLQDNGYKVVNMEGGMLNWTGVTKPKL</sequence>
<dbReference type="EMBL" id="JAROYP010000022">
    <property type="protein sequence ID" value="MDH5164024.1"/>
    <property type="molecule type" value="Genomic_DNA"/>
</dbReference>
<dbReference type="AlphaFoldDB" id="A0AAW6T3Z4"/>
<dbReference type="InterPro" id="IPR050229">
    <property type="entry name" value="GlpE_sulfurtransferase"/>
</dbReference>
<dbReference type="Proteomes" id="UP001159179">
    <property type="component" value="Unassembled WGS sequence"/>
</dbReference>
<comment type="caution">
    <text evidence="2">The sequence shown here is derived from an EMBL/GenBank/DDBJ whole genome shotgun (WGS) entry which is preliminary data.</text>
</comment>
<dbReference type="PANTHER" id="PTHR43031">
    <property type="entry name" value="FAD-DEPENDENT OXIDOREDUCTASE"/>
    <property type="match status" value="1"/>
</dbReference>
<reference evidence="2" key="1">
    <citation type="submission" date="2023-03" db="EMBL/GenBank/DDBJ databases">
        <title>Bacterial isolates from washroom surfaces on a university campus.</title>
        <authorList>
            <person name="Holman D.B."/>
            <person name="Gzyl K.E."/>
            <person name="Taheri A.E."/>
        </authorList>
    </citation>
    <scope>NUCLEOTIDE SEQUENCE</scope>
    <source>
        <strain evidence="2">RD03</strain>
    </source>
</reference>
<proteinExistence type="predicted"/>
<feature type="domain" description="Rhodanese" evidence="1">
    <location>
        <begin position="18"/>
        <end position="101"/>
    </location>
</feature>
<accession>A0AAW6T3Z4</accession>
<dbReference type="Gene3D" id="3.40.250.10">
    <property type="entry name" value="Rhodanese-like domain"/>
    <property type="match status" value="1"/>
</dbReference>
<dbReference type="PANTHER" id="PTHR43031:SF17">
    <property type="entry name" value="SULFURTRANSFERASE YTWF-RELATED"/>
    <property type="match status" value="1"/>
</dbReference>
<evidence type="ECO:0000259" key="1">
    <source>
        <dbReference type="PROSITE" id="PS50206"/>
    </source>
</evidence>
<dbReference type="RefSeq" id="WP_280618709.1">
    <property type="nucleotide sequence ID" value="NZ_JAROYP010000022.1"/>
</dbReference>
<dbReference type="SUPFAM" id="SSF52821">
    <property type="entry name" value="Rhodanese/Cell cycle control phosphatase"/>
    <property type="match status" value="1"/>
</dbReference>
<organism evidence="2 3">
    <name type="scientific">Heyndrickxia oleronia</name>
    <dbReference type="NCBI Taxonomy" id="38875"/>
    <lineage>
        <taxon>Bacteria</taxon>
        <taxon>Bacillati</taxon>
        <taxon>Bacillota</taxon>
        <taxon>Bacilli</taxon>
        <taxon>Bacillales</taxon>
        <taxon>Bacillaceae</taxon>
        <taxon>Heyndrickxia</taxon>
    </lineage>
</organism>
<gene>
    <name evidence="2" type="ORF">P5X88_24115</name>
</gene>
<dbReference type="CDD" id="cd00158">
    <property type="entry name" value="RHOD"/>
    <property type="match status" value="1"/>
</dbReference>
<evidence type="ECO:0000313" key="3">
    <source>
        <dbReference type="Proteomes" id="UP001159179"/>
    </source>
</evidence>
<dbReference type="PROSITE" id="PS50206">
    <property type="entry name" value="RHODANESE_3"/>
    <property type="match status" value="1"/>
</dbReference>
<protein>
    <submittedName>
        <fullName evidence="2">Rhodanese-like domain-containing protein</fullName>
    </submittedName>
</protein>
<dbReference type="SMART" id="SM00450">
    <property type="entry name" value="RHOD"/>
    <property type="match status" value="1"/>
</dbReference>